<sequence length="65" mass="7335">PKSSWSTGHLLVLKENLTCLSADAGPFYAFHDLVHKDFADTEIFVMDYWPIYEPALMVTSPEMSA</sequence>
<reference evidence="1" key="1">
    <citation type="journal article" date="2020" name="Stud. Mycol.">
        <title>101 Dothideomycetes genomes: a test case for predicting lifestyles and emergence of pathogens.</title>
        <authorList>
            <person name="Haridas S."/>
            <person name="Albert R."/>
            <person name="Binder M."/>
            <person name="Bloem J."/>
            <person name="Labutti K."/>
            <person name="Salamov A."/>
            <person name="Andreopoulos B."/>
            <person name="Baker S."/>
            <person name="Barry K."/>
            <person name="Bills G."/>
            <person name="Bluhm B."/>
            <person name="Cannon C."/>
            <person name="Castanera R."/>
            <person name="Culley D."/>
            <person name="Daum C."/>
            <person name="Ezra D."/>
            <person name="Gonzalez J."/>
            <person name="Henrissat B."/>
            <person name="Kuo A."/>
            <person name="Liang C."/>
            <person name="Lipzen A."/>
            <person name="Lutzoni F."/>
            <person name="Magnuson J."/>
            <person name="Mondo S."/>
            <person name="Nolan M."/>
            <person name="Ohm R."/>
            <person name="Pangilinan J."/>
            <person name="Park H.-J."/>
            <person name="Ramirez L."/>
            <person name="Alfaro M."/>
            <person name="Sun H."/>
            <person name="Tritt A."/>
            <person name="Yoshinaga Y."/>
            <person name="Zwiers L.-H."/>
            <person name="Turgeon B."/>
            <person name="Goodwin S."/>
            <person name="Spatafora J."/>
            <person name="Crous P."/>
            <person name="Grigoriev I."/>
        </authorList>
    </citation>
    <scope>NUCLEOTIDE SEQUENCE</scope>
    <source>
        <strain evidence="1">CBS 123094</strain>
    </source>
</reference>
<organism evidence="1 2">
    <name type="scientific">Amniculicola lignicola CBS 123094</name>
    <dbReference type="NCBI Taxonomy" id="1392246"/>
    <lineage>
        <taxon>Eukaryota</taxon>
        <taxon>Fungi</taxon>
        <taxon>Dikarya</taxon>
        <taxon>Ascomycota</taxon>
        <taxon>Pezizomycotina</taxon>
        <taxon>Dothideomycetes</taxon>
        <taxon>Pleosporomycetidae</taxon>
        <taxon>Pleosporales</taxon>
        <taxon>Amniculicolaceae</taxon>
        <taxon>Amniculicola</taxon>
    </lineage>
</organism>
<evidence type="ECO:0000313" key="1">
    <source>
        <dbReference type="EMBL" id="KAF2005650.1"/>
    </source>
</evidence>
<dbReference type="OrthoDB" id="10029320at2759"/>
<gene>
    <name evidence="1" type="ORF">P154DRAFT_424155</name>
</gene>
<dbReference type="Proteomes" id="UP000799779">
    <property type="component" value="Unassembled WGS sequence"/>
</dbReference>
<dbReference type="AlphaFoldDB" id="A0A6A5WUZ7"/>
<evidence type="ECO:0000313" key="2">
    <source>
        <dbReference type="Proteomes" id="UP000799779"/>
    </source>
</evidence>
<proteinExistence type="predicted"/>
<dbReference type="EMBL" id="ML977562">
    <property type="protein sequence ID" value="KAF2005650.1"/>
    <property type="molecule type" value="Genomic_DNA"/>
</dbReference>
<feature type="non-terminal residue" evidence="1">
    <location>
        <position position="1"/>
    </location>
</feature>
<protein>
    <submittedName>
        <fullName evidence="1">Uncharacterized protein</fullName>
    </submittedName>
</protein>
<name>A0A6A5WUZ7_9PLEO</name>
<accession>A0A6A5WUZ7</accession>
<keyword evidence="2" id="KW-1185">Reference proteome</keyword>